<keyword evidence="1" id="KW-0732">Signal</keyword>
<proteinExistence type="predicted"/>
<evidence type="ECO:0008006" key="4">
    <source>
        <dbReference type="Google" id="ProtNLM"/>
    </source>
</evidence>
<keyword evidence="3" id="KW-1185">Reference proteome</keyword>
<feature type="chain" id="PRO_5046126194" description="Secreted protein" evidence="1">
    <location>
        <begin position="26"/>
        <end position="223"/>
    </location>
</feature>
<comment type="caution">
    <text evidence="2">The sequence shown here is derived from an EMBL/GenBank/DDBJ whole genome shotgun (WGS) entry which is preliminary data.</text>
</comment>
<dbReference type="EMBL" id="JBHUFV010000051">
    <property type="protein sequence ID" value="MFD1936678.1"/>
    <property type="molecule type" value="Genomic_DNA"/>
</dbReference>
<evidence type="ECO:0000313" key="3">
    <source>
        <dbReference type="Proteomes" id="UP001597368"/>
    </source>
</evidence>
<feature type="signal peptide" evidence="1">
    <location>
        <begin position="1"/>
        <end position="25"/>
    </location>
</feature>
<organism evidence="2 3">
    <name type="scientific">Nonomuraea mangrovi</name>
    <dbReference type="NCBI Taxonomy" id="2316207"/>
    <lineage>
        <taxon>Bacteria</taxon>
        <taxon>Bacillati</taxon>
        <taxon>Actinomycetota</taxon>
        <taxon>Actinomycetes</taxon>
        <taxon>Streptosporangiales</taxon>
        <taxon>Streptosporangiaceae</taxon>
        <taxon>Nonomuraea</taxon>
    </lineage>
</organism>
<reference evidence="3" key="1">
    <citation type="journal article" date="2019" name="Int. J. Syst. Evol. Microbiol.">
        <title>The Global Catalogue of Microorganisms (GCM) 10K type strain sequencing project: providing services to taxonomists for standard genome sequencing and annotation.</title>
        <authorList>
            <consortium name="The Broad Institute Genomics Platform"/>
            <consortium name="The Broad Institute Genome Sequencing Center for Infectious Disease"/>
            <person name="Wu L."/>
            <person name="Ma J."/>
        </authorList>
    </citation>
    <scope>NUCLEOTIDE SEQUENCE [LARGE SCALE GENOMIC DNA]</scope>
    <source>
        <strain evidence="3">ICMP 6774ER</strain>
    </source>
</reference>
<evidence type="ECO:0000313" key="2">
    <source>
        <dbReference type="EMBL" id="MFD1936678.1"/>
    </source>
</evidence>
<name>A0ABW4T3Z2_9ACTN</name>
<dbReference type="Proteomes" id="UP001597368">
    <property type="component" value="Unassembled WGS sequence"/>
</dbReference>
<gene>
    <name evidence="2" type="ORF">ACFSKW_34930</name>
</gene>
<protein>
    <recommendedName>
        <fullName evidence="4">Secreted protein</fullName>
    </recommendedName>
</protein>
<sequence>MIKKLAVTLFLTTSLAATGIGQAFAADSPAGDPTAPPPAASPEEFKNQLLGKLEKQAIRDIEVINKTAAADPRYAKAVATEMKVEKGTGPADPRTTLANPDGALAGCNAAWVTVYMNNVSGSTIWRYRQQVDWCSNGSQVTSISPAQISGYVYGWAAALGWSYEGVRNNAQWDYYGNRWVYRTYTQGAFHYCPPRVICVQKVYPNITIDTYGNGNWDYYWSRG</sequence>
<accession>A0ABW4T3Z2</accession>
<dbReference type="RefSeq" id="WP_379577178.1">
    <property type="nucleotide sequence ID" value="NZ_JBHUFV010000051.1"/>
</dbReference>
<evidence type="ECO:0000256" key="1">
    <source>
        <dbReference type="SAM" id="SignalP"/>
    </source>
</evidence>